<feature type="region of interest" description="Disordered" evidence="1">
    <location>
        <begin position="99"/>
        <end position="133"/>
    </location>
</feature>
<feature type="compositionally biased region" description="Basic and acidic residues" evidence="1">
    <location>
        <begin position="11"/>
        <end position="20"/>
    </location>
</feature>
<evidence type="ECO:0000313" key="2">
    <source>
        <dbReference type="EMBL" id="KAK0395509.1"/>
    </source>
</evidence>
<dbReference type="Proteomes" id="UP001175271">
    <property type="component" value="Unassembled WGS sequence"/>
</dbReference>
<accession>A0AA39LFT6</accession>
<sequence length="133" mass="15439">MPMPRRHHRPPREMQRQEPFSTDRESLVVVCGAVVAQQRCEWRCVVVYVCLGEQQQHHRSFKSSKREHKERRITLRNRSESAFYRSSRRCCCLVTLSSTNRSSSRFENERTRPAATGGRAAEEPNTGSSKSCK</sequence>
<organism evidence="2 3">
    <name type="scientific">Steinernema hermaphroditum</name>
    <dbReference type="NCBI Taxonomy" id="289476"/>
    <lineage>
        <taxon>Eukaryota</taxon>
        <taxon>Metazoa</taxon>
        <taxon>Ecdysozoa</taxon>
        <taxon>Nematoda</taxon>
        <taxon>Chromadorea</taxon>
        <taxon>Rhabditida</taxon>
        <taxon>Tylenchina</taxon>
        <taxon>Panagrolaimomorpha</taxon>
        <taxon>Strongyloidoidea</taxon>
        <taxon>Steinernematidae</taxon>
        <taxon>Steinernema</taxon>
    </lineage>
</organism>
<feature type="compositionally biased region" description="Basic residues" evidence="1">
    <location>
        <begin position="1"/>
        <end position="10"/>
    </location>
</feature>
<gene>
    <name evidence="2" type="ORF">QR680_001316</name>
</gene>
<dbReference type="AlphaFoldDB" id="A0AA39LFT6"/>
<proteinExistence type="predicted"/>
<protein>
    <submittedName>
        <fullName evidence="2">Uncharacterized protein</fullName>
    </submittedName>
</protein>
<name>A0AA39LFT6_9BILA</name>
<comment type="caution">
    <text evidence="2">The sequence shown here is derived from an EMBL/GenBank/DDBJ whole genome shotgun (WGS) entry which is preliminary data.</text>
</comment>
<keyword evidence="3" id="KW-1185">Reference proteome</keyword>
<feature type="region of interest" description="Disordered" evidence="1">
    <location>
        <begin position="1"/>
        <end position="20"/>
    </location>
</feature>
<evidence type="ECO:0000256" key="1">
    <source>
        <dbReference type="SAM" id="MobiDB-lite"/>
    </source>
</evidence>
<reference evidence="2" key="1">
    <citation type="submission" date="2023-06" db="EMBL/GenBank/DDBJ databases">
        <title>Genomic analysis of the entomopathogenic nematode Steinernema hermaphroditum.</title>
        <authorList>
            <person name="Schwarz E.M."/>
            <person name="Heppert J.K."/>
            <person name="Baniya A."/>
            <person name="Schwartz H.T."/>
            <person name="Tan C.-H."/>
            <person name="Antoshechkin I."/>
            <person name="Sternberg P.W."/>
            <person name="Goodrich-Blair H."/>
            <person name="Dillman A.R."/>
        </authorList>
    </citation>
    <scope>NUCLEOTIDE SEQUENCE</scope>
    <source>
        <strain evidence="2">PS9179</strain>
        <tissue evidence="2">Whole animal</tissue>
    </source>
</reference>
<evidence type="ECO:0000313" key="3">
    <source>
        <dbReference type="Proteomes" id="UP001175271"/>
    </source>
</evidence>
<dbReference type="EMBL" id="JAUCMV010000005">
    <property type="protein sequence ID" value="KAK0395509.1"/>
    <property type="molecule type" value="Genomic_DNA"/>
</dbReference>